<dbReference type="Proteomes" id="UP000005435">
    <property type="component" value="Chromosome"/>
</dbReference>
<dbReference type="STRING" id="720554.Clocl_2196"/>
<dbReference type="KEGG" id="ccl:Clocl_2196"/>
<keyword evidence="2" id="KW-1185">Reference proteome</keyword>
<evidence type="ECO:0000313" key="2">
    <source>
        <dbReference type="Proteomes" id="UP000005435"/>
    </source>
</evidence>
<name>G8LX97_ACECE</name>
<evidence type="ECO:0000313" key="1">
    <source>
        <dbReference type="EMBL" id="AEV68788.1"/>
    </source>
</evidence>
<dbReference type="HOGENOM" id="CLU_063820_0_0_9"/>
<reference evidence="2" key="1">
    <citation type="submission" date="2011-12" db="EMBL/GenBank/DDBJ databases">
        <title>Complete sequence of Clostridium clariflavum DSM 19732.</title>
        <authorList>
            <consortium name="US DOE Joint Genome Institute"/>
            <person name="Lucas S."/>
            <person name="Han J."/>
            <person name="Lapidus A."/>
            <person name="Cheng J.-F."/>
            <person name="Goodwin L."/>
            <person name="Pitluck S."/>
            <person name="Peters L."/>
            <person name="Teshima H."/>
            <person name="Detter J.C."/>
            <person name="Han C."/>
            <person name="Tapia R."/>
            <person name="Land M."/>
            <person name="Hauser L."/>
            <person name="Kyrpides N."/>
            <person name="Ivanova N."/>
            <person name="Pagani I."/>
            <person name="Kitzmiller T."/>
            <person name="Lynd L."/>
            <person name="Izquierdo J."/>
            <person name="Woyke T."/>
        </authorList>
    </citation>
    <scope>NUCLEOTIDE SEQUENCE [LARGE SCALE GENOMIC DNA]</scope>
    <source>
        <strain evidence="2">DSM 19732 / NBRC 101661 / EBR45</strain>
    </source>
</reference>
<dbReference type="eggNOG" id="COG1763">
    <property type="taxonomic scope" value="Bacteria"/>
</dbReference>
<proteinExistence type="predicted"/>
<reference evidence="1 2" key="2">
    <citation type="journal article" date="2012" name="Stand. Genomic Sci.">
        <title>Complete Genome Sequence of Clostridium clariflavum DSM 19732.</title>
        <authorList>
            <person name="Izquierdo J.A."/>
            <person name="Goodwin L."/>
            <person name="Davenport K.W."/>
            <person name="Teshima H."/>
            <person name="Bruce D."/>
            <person name="Detter C."/>
            <person name="Tapia R."/>
            <person name="Han S."/>
            <person name="Land M."/>
            <person name="Hauser L."/>
            <person name="Jeffries C.D."/>
            <person name="Han J."/>
            <person name="Pitluck S."/>
            <person name="Nolan M."/>
            <person name="Chen A."/>
            <person name="Huntemann M."/>
            <person name="Mavromatis K."/>
            <person name="Mikhailova N."/>
            <person name="Liolios K."/>
            <person name="Woyke T."/>
            <person name="Lynd L.R."/>
        </authorList>
    </citation>
    <scope>NUCLEOTIDE SEQUENCE [LARGE SCALE GENOMIC DNA]</scope>
    <source>
        <strain evidence="2">DSM 19732 / NBRC 101661 / EBR45</strain>
    </source>
</reference>
<organism evidence="1 2">
    <name type="scientific">Acetivibrio clariflavus (strain DSM 19732 / NBRC 101661 / EBR45)</name>
    <name type="common">Clostridium clariflavum</name>
    <dbReference type="NCBI Taxonomy" id="720554"/>
    <lineage>
        <taxon>Bacteria</taxon>
        <taxon>Bacillati</taxon>
        <taxon>Bacillota</taxon>
        <taxon>Clostridia</taxon>
        <taxon>Eubacteriales</taxon>
        <taxon>Oscillospiraceae</taxon>
        <taxon>Acetivibrio</taxon>
    </lineage>
</organism>
<protein>
    <submittedName>
        <fullName evidence="1">Uncharacterized protein</fullName>
    </submittedName>
</protein>
<dbReference type="AlphaFoldDB" id="G8LX97"/>
<gene>
    <name evidence="1" type="ordered locus">Clocl_2196</name>
</gene>
<sequence length="271" mass="31220">MDPKNPGAVDEIIHLGDFWNEEGIRKHKREIMDDNREVGRNFRRAYRYIKGAYSFYEDSMEIISWGIDNAKVNSVAKEFIDLLFGDTDTAKKEGSIRRLFASAITPNGYVNYLSTLLEGNKVYMLEGRPGTGTEKVISKVMETAVEKGYDVEAYYCALNPLKLEHLVIPKLGVALATSNEYHKINIKDIVPINLDEYIDNKILDKYKCELEYNKEQFDSIMDSAIKSIAKAKEIHDRMETYYISNMDFEAIKICFEVTLTRILQYAEESKL</sequence>
<dbReference type="EMBL" id="CP003065">
    <property type="protein sequence ID" value="AEV68788.1"/>
    <property type="molecule type" value="Genomic_DNA"/>
</dbReference>
<accession>G8LX97</accession>